<dbReference type="CDD" id="cd00093">
    <property type="entry name" value="HTH_XRE"/>
    <property type="match status" value="1"/>
</dbReference>
<protein>
    <recommendedName>
        <fullName evidence="1">HTH cro/C1-type domain-containing protein</fullName>
    </recommendedName>
</protein>
<proteinExistence type="predicted"/>
<accession>A0A5E6P6H0</accession>
<evidence type="ECO:0000259" key="1">
    <source>
        <dbReference type="Pfam" id="PF01381"/>
    </source>
</evidence>
<dbReference type="Pfam" id="PF01381">
    <property type="entry name" value="HTH_3"/>
    <property type="match status" value="1"/>
</dbReference>
<dbReference type="InterPro" id="IPR001387">
    <property type="entry name" value="Cro/C1-type_HTH"/>
</dbReference>
<evidence type="ECO:0000313" key="3">
    <source>
        <dbReference type="Proteomes" id="UP000399692"/>
    </source>
</evidence>
<feature type="domain" description="HTH cro/C1-type" evidence="1">
    <location>
        <begin position="9"/>
        <end position="48"/>
    </location>
</feature>
<sequence>MTVQEMLNRLFQLGLSQTEVAEHCGTTQATISRATSGTMVGYSTGKAIELLLAERELAAKNTEFQAA</sequence>
<dbReference type="AlphaFoldDB" id="A0A5E6P6H0"/>
<organism evidence="2 3">
    <name type="scientific">Pseudomonas fluorescens</name>
    <dbReference type="NCBI Taxonomy" id="294"/>
    <lineage>
        <taxon>Bacteria</taxon>
        <taxon>Pseudomonadati</taxon>
        <taxon>Pseudomonadota</taxon>
        <taxon>Gammaproteobacteria</taxon>
        <taxon>Pseudomonadales</taxon>
        <taxon>Pseudomonadaceae</taxon>
        <taxon>Pseudomonas</taxon>
    </lineage>
</organism>
<dbReference type="EMBL" id="CABVHF010000001">
    <property type="protein sequence ID" value="VVM37344.1"/>
    <property type="molecule type" value="Genomic_DNA"/>
</dbReference>
<dbReference type="GO" id="GO:0003677">
    <property type="term" value="F:DNA binding"/>
    <property type="evidence" value="ECO:0007669"/>
    <property type="project" value="InterPro"/>
</dbReference>
<dbReference type="Gene3D" id="1.10.260.40">
    <property type="entry name" value="lambda repressor-like DNA-binding domains"/>
    <property type="match status" value="1"/>
</dbReference>
<dbReference type="InterPro" id="IPR010982">
    <property type="entry name" value="Lambda_DNA-bd_dom_sf"/>
</dbReference>
<dbReference type="RefSeq" id="WP_191622726.1">
    <property type="nucleotide sequence ID" value="NZ_CABVHF010000001.1"/>
</dbReference>
<dbReference type="Proteomes" id="UP000399692">
    <property type="component" value="Unassembled WGS sequence"/>
</dbReference>
<name>A0A5E6P6H0_PSEFL</name>
<evidence type="ECO:0000313" key="2">
    <source>
        <dbReference type="EMBL" id="VVM37344.1"/>
    </source>
</evidence>
<reference evidence="2 3" key="1">
    <citation type="submission" date="2019-09" db="EMBL/GenBank/DDBJ databases">
        <authorList>
            <person name="Chandra G."/>
            <person name="Truman W A."/>
        </authorList>
    </citation>
    <scope>NUCLEOTIDE SEQUENCE [LARGE SCALE GENOMIC DNA]</scope>
    <source>
        <strain evidence="2">PS631</strain>
    </source>
</reference>
<dbReference type="SUPFAM" id="SSF47413">
    <property type="entry name" value="lambda repressor-like DNA-binding domains"/>
    <property type="match status" value="1"/>
</dbReference>
<gene>
    <name evidence="2" type="ORF">PS631_00099</name>
</gene>